<evidence type="ECO:0000313" key="7">
    <source>
        <dbReference type="EMBL" id="KXA16494.1"/>
    </source>
</evidence>
<dbReference type="PROSITE" id="PS01006">
    <property type="entry name" value="FORMATE_NITRITE_TP_2"/>
    <property type="match status" value="1"/>
</dbReference>
<evidence type="ECO:0000256" key="6">
    <source>
        <dbReference type="SAM" id="Phobius"/>
    </source>
</evidence>
<feature type="transmembrane region" description="Helical" evidence="6">
    <location>
        <begin position="27"/>
        <end position="48"/>
    </location>
</feature>
<keyword evidence="3 6" id="KW-1133">Transmembrane helix</keyword>
<feature type="transmembrane region" description="Helical" evidence="6">
    <location>
        <begin position="151"/>
        <end position="173"/>
    </location>
</feature>
<organism evidence="7 8">
    <name type="scientific">Fusobacterium equinum</name>
    <dbReference type="NCBI Taxonomy" id="134605"/>
    <lineage>
        <taxon>Bacteria</taxon>
        <taxon>Fusobacteriati</taxon>
        <taxon>Fusobacteriota</taxon>
        <taxon>Fusobacteriia</taxon>
        <taxon>Fusobacteriales</taxon>
        <taxon>Fusobacteriaceae</taxon>
        <taxon>Fusobacterium</taxon>
    </lineage>
</organism>
<dbReference type="Gene3D" id="1.20.1080.10">
    <property type="entry name" value="Glycerol uptake facilitator protein"/>
    <property type="match status" value="1"/>
</dbReference>
<evidence type="ECO:0000256" key="3">
    <source>
        <dbReference type="ARBA" id="ARBA00022989"/>
    </source>
</evidence>
<evidence type="ECO:0000256" key="4">
    <source>
        <dbReference type="ARBA" id="ARBA00023136"/>
    </source>
</evidence>
<feature type="transmembrane region" description="Helical" evidence="6">
    <location>
        <begin position="232"/>
        <end position="250"/>
    </location>
</feature>
<dbReference type="Proteomes" id="UP000070617">
    <property type="component" value="Unassembled WGS sequence"/>
</dbReference>
<proteinExistence type="inferred from homology"/>
<dbReference type="PANTHER" id="PTHR30520:SF8">
    <property type="entry name" value="NITRITE TRANSPORTER NIRC"/>
    <property type="match status" value="1"/>
</dbReference>
<dbReference type="EMBL" id="LRPX01000008">
    <property type="protein sequence ID" value="KXA16494.1"/>
    <property type="molecule type" value="Genomic_DNA"/>
</dbReference>
<reference evidence="8" key="1">
    <citation type="submission" date="2016-01" db="EMBL/GenBank/DDBJ databases">
        <authorList>
            <person name="Mitreva M."/>
            <person name="Pepin K.H."/>
            <person name="Mihindukulasuriya K.A."/>
            <person name="Fulton R."/>
            <person name="Fronick C."/>
            <person name="O'Laughlin M."/>
            <person name="Miner T."/>
            <person name="Herter B."/>
            <person name="Rosa B.A."/>
            <person name="Cordes M."/>
            <person name="Tomlinson C."/>
            <person name="Wollam A."/>
            <person name="Palsikar V.B."/>
            <person name="Mardis E.R."/>
            <person name="Wilson R.K."/>
        </authorList>
    </citation>
    <scope>NUCLEOTIDE SEQUENCE [LARGE SCALE GENOMIC DNA]</scope>
    <source>
        <strain evidence="8">CMW8396</strain>
    </source>
</reference>
<accession>A0A133NJM7</accession>
<dbReference type="PATRIC" id="fig|134605.3.peg.263"/>
<evidence type="ECO:0000313" key="8">
    <source>
        <dbReference type="Proteomes" id="UP000070617"/>
    </source>
</evidence>
<dbReference type="RefSeq" id="WP_060793334.1">
    <property type="nucleotide sequence ID" value="NZ_KQ956514.1"/>
</dbReference>
<dbReference type="GO" id="GO:0005886">
    <property type="term" value="C:plasma membrane"/>
    <property type="evidence" value="ECO:0007669"/>
    <property type="project" value="TreeGrafter"/>
</dbReference>
<protein>
    <submittedName>
        <fullName evidence="7">Putative nitrite transporter NirC</fullName>
    </submittedName>
</protein>
<feature type="transmembrane region" description="Helical" evidence="6">
    <location>
        <begin position="103"/>
        <end position="130"/>
    </location>
</feature>
<dbReference type="GO" id="GO:0015499">
    <property type="term" value="F:formate transmembrane transporter activity"/>
    <property type="evidence" value="ECO:0007669"/>
    <property type="project" value="TreeGrafter"/>
</dbReference>
<keyword evidence="8" id="KW-1185">Reference proteome</keyword>
<dbReference type="AlphaFoldDB" id="A0A133NJM7"/>
<comment type="subcellular location">
    <subcellularLocation>
        <location evidence="1">Membrane</location>
        <topology evidence="1">Multi-pass membrane protein</topology>
    </subcellularLocation>
</comment>
<feature type="transmembrane region" description="Helical" evidence="6">
    <location>
        <begin position="60"/>
        <end position="83"/>
    </location>
</feature>
<keyword evidence="4 6" id="KW-0472">Membrane</keyword>
<dbReference type="InterPro" id="IPR023271">
    <property type="entry name" value="Aquaporin-like"/>
</dbReference>
<keyword evidence="2 6" id="KW-0812">Transmembrane</keyword>
<dbReference type="PANTHER" id="PTHR30520">
    <property type="entry name" value="FORMATE TRANSPORTER-RELATED"/>
    <property type="match status" value="1"/>
</dbReference>
<feature type="transmembrane region" description="Helical" evidence="6">
    <location>
        <begin position="179"/>
        <end position="197"/>
    </location>
</feature>
<dbReference type="InterPro" id="IPR024002">
    <property type="entry name" value="For/NO2_transpt_CS"/>
</dbReference>
<dbReference type="STRING" id="134605.HMPREF3206_00261"/>
<comment type="caution">
    <text evidence="7">The sequence shown here is derived from an EMBL/GenBank/DDBJ whole genome shotgun (WGS) entry which is preliminary data.</text>
</comment>
<evidence type="ECO:0000256" key="1">
    <source>
        <dbReference type="ARBA" id="ARBA00004141"/>
    </source>
</evidence>
<sequence>MYDEVIGKLTEAAKKKVNLLNSSTFKYLVSSAFAGAFIGIGILLIFTIGGYMGGEPSVKVVMGLSFSVALSLVIFSGTDLFTGNNLVMTVGVLNKGVKTSDLIKVWIVSYIGNLLGAILLSFLFVNSGLVDKGPVMEFFQKMALAKANPDAISLIFRGILCNIMVCLAVFLSFKVQDETTKIILIIMCLFVFITVGFEHSIANMTVYAVGLFSSSMTEVTLGQAIYNLATVTLGNIIGGAFFIGCGVFSLRSKS</sequence>
<evidence type="ECO:0000256" key="5">
    <source>
        <dbReference type="ARBA" id="ARBA00049660"/>
    </source>
</evidence>
<evidence type="ECO:0000256" key="2">
    <source>
        <dbReference type="ARBA" id="ARBA00022692"/>
    </source>
</evidence>
<dbReference type="Pfam" id="PF01226">
    <property type="entry name" value="Form_Nir_trans"/>
    <property type="match status" value="1"/>
</dbReference>
<dbReference type="InterPro" id="IPR000292">
    <property type="entry name" value="For/NO2_transpt"/>
</dbReference>
<comment type="similarity">
    <text evidence="5">Belongs to the FNT transporter (TC 1.A.16) family.</text>
</comment>
<name>A0A133NJM7_9FUSO</name>
<gene>
    <name evidence="7" type="ORF">HMPREF3206_00261</name>
</gene>